<dbReference type="FunFam" id="1.10.1300.10:FF:000003">
    <property type="entry name" value="Phosphodiesterase"/>
    <property type="match status" value="1"/>
</dbReference>
<dbReference type="PROSITE" id="PS00126">
    <property type="entry name" value="PDEASE_I_1"/>
    <property type="match status" value="1"/>
</dbReference>
<feature type="binding site" evidence="7">
    <location>
        <position position="542"/>
    </location>
    <ligand>
        <name>Zn(2+)</name>
        <dbReference type="ChEBI" id="CHEBI:29105"/>
        <label>2</label>
    </ligand>
</feature>
<dbReference type="Pfam" id="PF00233">
    <property type="entry name" value="PDEase_I"/>
    <property type="match status" value="1"/>
</dbReference>
<evidence type="ECO:0000256" key="6">
    <source>
        <dbReference type="PIRSR" id="PIRSR623088-2"/>
    </source>
</evidence>
<evidence type="ECO:0000256" key="8">
    <source>
        <dbReference type="RuleBase" id="RU363067"/>
    </source>
</evidence>
<reference evidence="11" key="1">
    <citation type="submission" date="2023-07" db="EMBL/GenBank/DDBJ databases">
        <title>Chromosome-level genome assembly of Artemia franciscana.</title>
        <authorList>
            <person name="Jo E."/>
        </authorList>
    </citation>
    <scope>NUCLEOTIDE SEQUENCE</scope>
    <source>
        <tissue evidence="11">Whole body</tissue>
    </source>
</reference>
<dbReference type="GO" id="GO:0004114">
    <property type="term" value="F:3',5'-cyclic-nucleotide phosphodiesterase activity"/>
    <property type="evidence" value="ECO:0007669"/>
    <property type="project" value="InterPro"/>
</dbReference>
<dbReference type="Gene3D" id="3.30.450.40">
    <property type="match status" value="2"/>
</dbReference>
<comment type="cofactor">
    <cofactor evidence="8">
        <name>a divalent metal cation</name>
        <dbReference type="ChEBI" id="CHEBI:60240"/>
    </cofactor>
    <text evidence="8">Binds 2 divalent metal cations per subunit. Site 1 may preferentially bind zinc ions, while site 2 has a preference for magnesium and/or manganese ions.</text>
</comment>
<dbReference type="InterPro" id="IPR036971">
    <property type="entry name" value="PDEase_catalytic_dom_sf"/>
</dbReference>
<comment type="caution">
    <text evidence="11">The sequence shown here is derived from an EMBL/GenBank/DDBJ whole genome shotgun (WGS) entry which is preliminary data.</text>
</comment>
<gene>
    <name evidence="11" type="ORF">QYM36_011791</name>
</gene>
<feature type="binding site" evidence="6">
    <location>
        <position position="652"/>
    </location>
    <ligand>
        <name>AMP</name>
        <dbReference type="ChEBI" id="CHEBI:456215"/>
    </ligand>
</feature>
<feature type="binding site" evidence="6">
    <location>
        <begin position="501"/>
        <end position="505"/>
    </location>
    <ligand>
        <name>AMP</name>
        <dbReference type="ChEBI" id="CHEBI:456215"/>
    </ligand>
</feature>
<feature type="binding site" evidence="6">
    <location>
        <position position="705"/>
    </location>
    <ligand>
        <name>AMP</name>
        <dbReference type="ChEBI" id="CHEBI:456215"/>
    </ligand>
</feature>
<protein>
    <recommendedName>
        <fullName evidence="8">Phosphodiesterase</fullName>
        <ecNumber evidence="8">3.1.4.-</ecNumber>
    </recommendedName>
</protein>
<dbReference type="AlphaFoldDB" id="A0AA88HL60"/>
<dbReference type="SUPFAM" id="SSF55781">
    <property type="entry name" value="GAF domain-like"/>
    <property type="match status" value="2"/>
</dbReference>
<dbReference type="Gene3D" id="1.10.1300.10">
    <property type="entry name" value="3'5'-cyclic nucleotide phosphodiesterase, catalytic domain"/>
    <property type="match status" value="1"/>
</dbReference>
<dbReference type="FunFam" id="3.30.450.40:FF:000015">
    <property type="entry name" value="Phosphodiesterase"/>
    <property type="match status" value="1"/>
</dbReference>
<comment type="similarity">
    <text evidence="1 8">Belongs to the cyclic nucleotide phosphodiesterase family.</text>
</comment>
<dbReference type="PROSITE" id="PS51845">
    <property type="entry name" value="PDEASE_I_2"/>
    <property type="match status" value="1"/>
</dbReference>
<dbReference type="SUPFAM" id="SSF109604">
    <property type="entry name" value="HD-domain/PDEase-like"/>
    <property type="match status" value="1"/>
</dbReference>
<evidence type="ECO:0000256" key="1">
    <source>
        <dbReference type="ARBA" id="ARBA00007648"/>
    </source>
</evidence>
<keyword evidence="2" id="KW-0140">cGMP</keyword>
<dbReference type="Pfam" id="PF01590">
    <property type="entry name" value="GAF"/>
    <property type="match status" value="2"/>
</dbReference>
<feature type="compositionally biased region" description="Polar residues" evidence="9">
    <location>
        <begin position="784"/>
        <end position="798"/>
    </location>
</feature>
<dbReference type="Proteomes" id="UP001187531">
    <property type="component" value="Unassembled WGS sequence"/>
</dbReference>
<dbReference type="EC" id="3.1.4.-" evidence="8"/>
<accession>A0AA88HL60</accession>
<dbReference type="SMART" id="SM00065">
    <property type="entry name" value="GAF"/>
    <property type="match status" value="2"/>
</dbReference>
<proteinExistence type="inferred from homology"/>
<dbReference type="InterPro" id="IPR003607">
    <property type="entry name" value="HD/PDEase_dom"/>
</dbReference>
<dbReference type="PRINTS" id="PR00387">
    <property type="entry name" value="PDIESTERASE1"/>
</dbReference>
<feature type="binding site" evidence="7">
    <location>
        <position position="505"/>
    </location>
    <ligand>
        <name>Zn(2+)</name>
        <dbReference type="ChEBI" id="CHEBI:29105"/>
        <label>1</label>
    </ligand>
</feature>
<feature type="binding site" evidence="7">
    <location>
        <position position="541"/>
    </location>
    <ligand>
        <name>Zn(2+)</name>
        <dbReference type="ChEBI" id="CHEBI:29105"/>
        <label>1</label>
    </ligand>
</feature>
<organism evidence="11 12">
    <name type="scientific">Artemia franciscana</name>
    <name type="common">Brine shrimp</name>
    <name type="synonym">Artemia sanfranciscana</name>
    <dbReference type="NCBI Taxonomy" id="6661"/>
    <lineage>
        <taxon>Eukaryota</taxon>
        <taxon>Metazoa</taxon>
        <taxon>Ecdysozoa</taxon>
        <taxon>Arthropoda</taxon>
        <taxon>Crustacea</taxon>
        <taxon>Branchiopoda</taxon>
        <taxon>Anostraca</taxon>
        <taxon>Artemiidae</taxon>
        <taxon>Artemia</taxon>
    </lineage>
</organism>
<feature type="binding site" evidence="6">
    <location>
        <position position="542"/>
    </location>
    <ligand>
        <name>AMP</name>
        <dbReference type="ChEBI" id="CHEBI:456215"/>
    </ligand>
</feature>
<sequence length="938" mass="106029">MPKGYYQGSSTSLSGLVRPITASESDLHTQSEDMGLFMELVRDIATELDLDTLCYKILTNVNLLTCADRASLFLVEGTRDSRYLVPKLFDVSVESDLEVSIEKARSELCRIPLGVGIAGQVALSKEAVRTGDAYKDERFSPQIDEITGYRTQSLVCLPICNQQGEVLGVAEIINKIDDGNVTEFCEKDVELFKRYLTFAGIGIQNATLFEISRREFVRNQILLNLAKCIFEEQSTLEDLLTRVIAEASQFLECERCAVYVLDSNREDEQVFQTAFQLRCFPDEASDNNVEPAPLDSPYANVAKYVANTTEILRINDLSKWSEYEFGSTAYEIVSHLAKTDPSLRSLVALPICHREEEKNSVVGVALLVNKNGYDPFSEDDVQALEAFSIFCGLGIHNTVMYENVCKLMAKQKVALELLSFHAMAADDDVKKLKKAHIPSGKYFEINSYAFNDFQYSDEETCYATIRMFMDFDLINKFQIPYDVLCCWVLSVKKNYRPVKYHNWRHALNVAQTMFALLKTGKMERFMHDIEILGLLIACLSHDLDHRGTNNAFQTKAMTPLATLYSTSTMEHHHFNQCAMILSQDAANILKNLSPSNYRLAMSKIEHAILATDLAIYFKKKSKFIEMVENGEWDWQDPDNKELLCAMMMTACDLSAIAKPWEIQHRVAKLVAKEFFDQGDIEKLQLNSQPIDMLNRDKKDDLPKMQIGFIDAICLPLYKALSESFPWVKPLYQHCAENRENWMKLAELVDMGLTWIDHDTIDKPIESRSSELTQLPLVVTELKPRTTSESSINKSQLQLPENDRSRRSKHGSKSSSAPSSPNDLSENEEPEIRPSSLRSFSLSNQHPALKPLIKKSNSKIACLISLAEDRTSEKFSSTIKLVATSLMTGGKLWEGIELLVLAGRTSDACNNLQSSGKWPESARIARASLDKERTTELMR</sequence>
<dbReference type="InterPro" id="IPR002073">
    <property type="entry name" value="PDEase_catalytic_dom"/>
</dbReference>
<feature type="region of interest" description="Disordered" evidence="9">
    <location>
        <begin position="782"/>
        <end position="839"/>
    </location>
</feature>
<dbReference type="GO" id="GO:0007165">
    <property type="term" value="P:signal transduction"/>
    <property type="evidence" value="ECO:0007669"/>
    <property type="project" value="InterPro"/>
</dbReference>
<name>A0AA88HL60_ARTSF</name>
<evidence type="ECO:0000259" key="10">
    <source>
        <dbReference type="PROSITE" id="PS51845"/>
    </source>
</evidence>
<evidence type="ECO:0000256" key="5">
    <source>
        <dbReference type="PIRSR" id="PIRSR623088-1"/>
    </source>
</evidence>
<dbReference type="InterPro" id="IPR023174">
    <property type="entry name" value="PDEase_CS"/>
</dbReference>
<dbReference type="CDD" id="cd00077">
    <property type="entry name" value="HDc"/>
    <property type="match status" value="1"/>
</dbReference>
<feature type="domain" description="PDEase" evidence="10">
    <location>
        <begin position="425"/>
        <end position="748"/>
    </location>
</feature>
<evidence type="ECO:0000313" key="11">
    <source>
        <dbReference type="EMBL" id="KAK2713213.1"/>
    </source>
</evidence>
<evidence type="ECO:0000256" key="7">
    <source>
        <dbReference type="PIRSR" id="PIRSR623088-3"/>
    </source>
</evidence>
<dbReference type="PANTHER" id="PTHR11347">
    <property type="entry name" value="CYCLIC NUCLEOTIDE PHOSPHODIESTERASE"/>
    <property type="match status" value="1"/>
</dbReference>
<dbReference type="GO" id="GO:0046872">
    <property type="term" value="F:metal ion binding"/>
    <property type="evidence" value="ECO:0007669"/>
    <property type="project" value="UniProtKB-KW"/>
</dbReference>
<evidence type="ECO:0000256" key="2">
    <source>
        <dbReference type="ARBA" id="ARBA00022535"/>
    </source>
</evidence>
<dbReference type="SMART" id="SM00471">
    <property type="entry name" value="HDc"/>
    <property type="match status" value="1"/>
</dbReference>
<dbReference type="InterPro" id="IPR003018">
    <property type="entry name" value="GAF"/>
</dbReference>
<dbReference type="InterPro" id="IPR029016">
    <property type="entry name" value="GAF-like_dom_sf"/>
</dbReference>
<keyword evidence="12" id="KW-1185">Reference proteome</keyword>
<feature type="binding site" evidence="7">
    <location>
        <position position="542"/>
    </location>
    <ligand>
        <name>Zn(2+)</name>
        <dbReference type="ChEBI" id="CHEBI:29105"/>
        <label>1</label>
    </ligand>
</feature>
<evidence type="ECO:0000256" key="4">
    <source>
        <dbReference type="ARBA" id="ARBA00022801"/>
    </source>
</evidence>
<evidence type="ECO:0000313" key="12">
    <source>
        <dbReference type="Proteomes" id="UP001187531"/>
    </source>
</evidence>
<keyword evidence="4 8" id="KW-0378">Hydrolase</keyword>
<feature type="active site" description="Proton donor" evidence="5">
    <location>
        <position position="501"/>
    </location>
</feature>
<dbReference type="EMBL" id="JAVRJZ010000015">
    <property type="protein sequence ID" value="KAK2713213.1"/>
    <property type="molecule type" value="Genomic_DNA"/>
</dbReference>
<evidence type="ECO:0000256" key="3">
    <source>
        <dbReference type="ARBA" id="ARBA00022723"/>
    </source>
</evidence>
<dbReference type="InterPro" id="IPR023088">
    <property type="entry name" value="PDEase"/>
</dbReference>
<feature type="binding site" evidence="7">
    <location>
        <position position="652"/>
    </location>
    <ligand>
        <name>Zn(2+)</name>
        <dbReference type="ChEBI" id="CHEBI:29105"/>
        <label>1</label>
    </ligand>
</feature>
<keyword evidence="3 7" id="KW-0479">Metal-binding</keyword>
<evidence type="ECO:0000256" key="9">
    <source>
        <dbReference type="SAM" id="MobiDB-lite"/>
    </source>
</evidence>